<comment type="similarity">
    <text evidence="1">Belongs to the asteroid family.</text>
</comment>
<evidence type="ECO:0000256" key="1">
    <source>
        <dbReference type="ARBA" id="ARBA00007398"/>
    </source>
</evidence>
<sequence>MGVRGLTTFMAQYEEKYREKVFLRNCPVVIDGCNLMYFLYFDGPSAVVKRGENSKPAGSSAKRAVPNAHWFGGDWETYSQNVRYFFQQLRQCEIIPIVLMDGAYETRKISTLKSRFEGVVRDNVKREQFPGKTYTPVFLKTVFLEVLAEQKIPCYQTMGEADCTIAYVAHLLGDCYILSSDSDFMVYINSKAILLKSLRFAKAAVGKSVLQKEENNALEVKADGSPTKVWTLQAQFVSIHRLCDEEFQMRDRRLLPLAAVILGNDYIHAKAFKSFQALKANGNSHTSSGRIESIMKWLGRKQSVQVGVDALTRLVDESKKNITENSINKIVSMYEGMDGEKRVWTTLKGDLDLSKWINREEQKLENGSNGTLEGAGQGESPLNIAKDEVTDDELDHLMRATASALLGDESIDLYKKANFEQKLAKLEAKICDSVLPSWFLEAHTTCELQNYLLNLYKNHLVIFNPQVEWFEDESCHELSVPIISVTAGILLCDEAYKFYVLTRMKGRMEIKTLCPLTKLPMFGEVPKLFEGTVLNTEFKKQLTYDKKLALISETLFGDNSEARNYVQSWPASYRIWVACLLHYVLNKGNSKTLKKREILAISCSIFLCVFKNLLVNPSEQKSKTSSTAKDDNPNLTLFQQAIKESTDKLKSVRSFYQKFENFSEVTGKKFIKSYDMRISYALSEYLCSVFHTEMLNGLIDKPYKSPKVRCTINNFFMYNLSEALIDKAVSTDDEVKEIHSVFTSNFCKVSEMSPMIQEFVNICMKFLKL</sequence>
<reference evidence="3 4" key="1">
    <citation type="submission" date="2024-08" db="EMBL/GenBank/DDBJ databases">
        <authorList>
            <person name="Cucini C."/>
            <person name="Frati F."/>
        </authorList>
    </citation>
    <scope>NUCLEOTIDE SEQUENCE [LARGE SCALE GENOMIC DNA]</scope>
</reference>
<dbReference type="InterPro" id="IPR026832">
    <property type="entry name" value="Asteroid"/>
</dbReference>
<accession>A0ABP1PU63</accession>
<evidence type="ECO:0000313" key="4">
    <source>
        <dbReference type="Proteomes" id="UP001642540"/>
    </source>
</evidence>
<dbReference type="PANTHER" id="PTHR15665:SF1">
    <property type="entry name" value="PROTEIN ASTEROID HOMOLOG 1"/>
    <property type="match status" value="1"/>
</dbReference>
<dbReference type="EMBL" id="CAXLJM020000013">
    <property type="protein sequence ID" value="CAL8077592.1"/>
    <property type="molecule type" value="Genomic_DNA"/>
</dbReference>
<dbReference type="PANTHER" id="PTHR15665">
    <property type="entry name" value="ASTEROID PROTEIN"/>
    <property type="match status" value="1"/>
</dbReference>
<dbReference type="InterPro" id="IPR029060">
    <property type="entry name" value="PIN-like_dom_sf"/>
</dbReference>
<keyword evidence="4" id="KW-1185">Reference proteome</keyword>
<evidence type="ECO:0008006" key="5">
    <source>
        <dbReference type="Google" id="ProtNLM"/>
    </source>
</evidence>
<gene>
    <name evidence="3" type="ORF">ODALV1_LOCUS3853</name>
</gene>
<name>A0ABP1PU63_9HEXA</name>
<proteinExistence type="inferred from homology"/>
<evidence type="ECO:0000256" key="2">
    <source>
        <dbReference type="SAM" id="MobiDB-lite"/>
    </source>
</evidence>
<dbReference type="SUPFAM" id="SSF88723">
    <property type="entry name" value="PIN domain-like"/>
    <property type="match status" value="1"/>
</dbReference>
<feature type="region of interest" description="Disordered" evidence="2">
    <location>
        <begin position="364"/>
        <end position="383"/>
    </location>
</feature>
<organism evidence="3 4">
    <name type="scientific">Orchesella dallaii</name>
    <dbReference type="NCBI Taxonomy" id="48710"/>
    <lineage>
        <taxon>Eukaryota</taxon>
        <taxon>Metazoa</taxon>
        <taxon>Ecdysozoa</taxon>
        <taxon>Arthropoda</taxon>
        <taxon>Hexapoda</taxon>
        <taxon>Collembola</taxon>
        <taxon>Entomobryomorpha</taxon>
        <taxon>Entomobryoidea</taxon>
        <taxon>Orchesellidae</taxon>
        <taxon>Orchesellinae</taxon>
        <taxon>Orchesella</taxon>
    </lineage>
</organism>
<evidence type="ECO:0000313" key="3">
    <source>
        <dbReference type="EMBL" id="CAL8077592.1"/>
    </source>
</evidence>
<comment type="caution">
    <text evidence="3">The sequence shown here is derived from an EMBL/GenBank/DDBJ whole genome shotgun (WGS) entry which is preliminary data.</text>
</comment>
<protein>
    <recommendedName>
        <fullName evidence="5">Protein asteroid</fullName>
    </recommendedName>
</protein>
<dbReference type="Gene3D" id="3.40.50.1010">
    <property type="entry name" value="5'-nuclease"/>
    <property type="match status" value="1"/>
</dbReference>
<dbReference type="Proteomes" id="UP001642540">
    <property type="component" value="Unassembled WGS sequence"/>
</dbReference>